<dbReference type="CDD" id="cd02136">
    <property type="entry name" value="PnbA_NfnB-like"/>
    <property type="match status" value="1"/>
</dbReference>
<dbReference type="RefSeq" id="WP_036315655.1">
    <property type="nucleotide sequence ID" value="NZ_JRQD01000007.1"/>
</dbReference>
<evidence type="ECO:0000256" key="4">
    <source>
        <dbReference type="ARBA" id="ARBA00022643"/>
    </source>
</evidence>
<dbReference type="AlphaFoldDB" id="A0A0A0BDB7"/>
<dbReference type="GO" id="GO:0016491">
    <property type="term" value="F:oxidoreductase activity"/>
    <property type="evidence" value="ECO:0007669"/>
    <property type="project" value="UniProtKB-KW"/>
</dbReference>
<name>A0A0A0BDB7_9GAMM</name>
<accession>A0A0A0BDB7</accession>
<keyword evidence="3" id="KW-0285">Flavoprotein</keyword>
<feature type="domain" description="Nitroreductase" evidence="6">
    <location>
        <begin position="7"/>
        <end position="196"/>
    </location>
</feature>
<dbReference type="Pfam" id="PF00881">
    <property type="entry name" value="Nitroreductase"/>
    <property type="match status" value="1"/>
</dbReference>
<gene>
    <name evidence="7" type="ORF">LP43_2387</name>
</gene>
<dbReference type="InterPro" id="IPR029479">
    <property type="entry name" value="Nitroreductase"/>
</dbReference>
<proteinExistence type="inferred from homology"/>
<dbReference type="Gene3D" id="3.40.109.10">
    <property type="entry name" value="NADH Oxidase"/>
    <property type="match status" value="1"/>
</dbReference>
<dbReference type="Proteomes" id="UP000029999">
    <property type="component" value="Unassembled WGS sequence"/>
</dbReference>
<dbReference type="EC" id="1.-.-.-" evidence="7"/>
<evidence type="ECO:0000256" key="1">
    <source>
        <dbReference type="ARBA" id="ARBA00001917"/>
    </source>
</evidence>
<dbReference type="PANTHER" id="PTHR43673:SF2">
    <property type="entry name" value="NITROREDUCTASE"/>
    <property type="match status" value="1"/>
</dbReference>
<evidence type="ECO:0000313" key="7">
    <source>
        <dbReference type="EMBL" id="KGM05825.1"/>
    </source>
</evidence>
<dbReference type="InterPro" id="IPR000415">
    <property type="entry name" value="Nitroreductase-like"/>
</dbReference>
<protein>
    <submittedName>
        <fullName evidence="7">Oxygen-insensitive NADPH nitroreductase</fullName>
        <ecNumber evidence="7">1.-.-.-</ecNumber>
    </submittedName>
</protein>
<evidence type="ECO:0000313" key="8">
    <source>
        <dbReference type="Proteomes" id="UP000029999"/>
    </source>
</evidence>
<sequence>MNASEAIKQRHSVRRFLEKTVSHDQVRELLDIARHAPSGANTQPWQVAVLTGARKQALAEQIVDAFDTGQTDTPDYEYYPTVWQEPYLSRRRACGLQLYQSLGITRQDKTAQKAQWAANYRAFDAPVMLIFWMEGVMQTGSFMDFGMFLQSLMISAVEAGLASCPQAALAEYPNIIRPALDLPEDALILCGMALGYEDTTAPVNQYRTAREAVDTFTHFYD</sequence>
<evidence type="ECO:0000256" key="2">
    <source>
        <dbReference type="ARBA" id="ARBA00007118"/>
    </source>
</evidence>
<dbReference type="EMBL" id="JRQD01000007">
    <property type="protein sequence ID" value="KGM05825.1"/>
    <property type="molecule type" value="Genomic_DNA"/>
</dbReference>
<comment type="caution">
    <text evidence="7">The sequence shown here is derived from an EMBL/GenBank/DDBJ whole genome shotgun (WGS) entry which is preliminary data.</text>
</comment>
<dbReference type="SUPFAM" id="SSF55469">
    <property type="entry name" value="FMN-dependent nitroreductase-like"/>
    <property type="match status" value="1"/>
</dbReference>
<evidence type="ECO:0000256" key="5">
    <source>
        <dbReference type="ARBA" id="ARBA00023002"/>
    </source>
</evidence>
<keyword evidence="5 7" id="KW-0560">Oxidoreductase</keyword>
<organism evidence="7 8">
    <name type="scientific">Methylophaga thiooxydans</name>
    <dbReference type="NCBI Taxonomy" id="392484"/>
    <lineage>
        <taxon>Bacteria</taxon>
        <taxon>Pseudomonadati</taxon>
        <taxon>Pseudomonadota</taxon>
        <taxon>Gammaproteobacteria</taxon>
        <taxon>Thiotrichales</taxon>
        <taxon>Piscirickettsiaceae</taxon>
        <taxon>Methylophaga</taxon>
    </lineage>
</organism>
<keyword evidence="4" id="KW-0288">FMN</keyword>
<comment type="similarity">
    <text evidence="2">Belongs to the nitroreductase family.</text>
</comment>
<dbReference type="PANTHER" id="PTHR43673">
    <property type="entry name" value="NAD(P)H NITROREDUCTASE YDGI-RELATED"/>
    <property type="match status" value="1"/>
</dbReference>
<comment type="cofactor">
    <cofactor evidence="1">
        <name>FMN</name>
        <dbReference type="ChEBI" id="CHEBI:58210"/>
    </cofactor>
</comment>
<evidence type="ECO:0000259" key="6">
    <source>
        <dbReference type="Pfam" id="PF00881"/>
    </source>
</evidence>
<evidence type="ECO:0000256" key="3">
    <source>
        <dbReference type="ARBA" id="ARBA00022630"/>
    </source>
</evidence>
<dbReference type="STRING" id="392484.LP43_2387"/>
<reference evidence="7 8" key="1">
    <citation type="submission" date="2014-09" db="EMBL/GenBank/DDBJ databases">
        <authorList>
            <person name="Grob C."/>
            <person name="Taubert M."/>
            <person name="Howat A.M."/>
            <person name="Burns O.J."/>
            <person name="Dixon J.L."/>
            <person name="Chen Y."/>
            <person name="Murrell J.C."/>
        </authorList>
    </citation>
    <scope>NUCLEOTIDE SEQUENCE [LARGE SCALE GENOMIC DNA]</scope>
    <source>
        <strain evidence="7">L4</strain>
    </source>
</reference>